<dbReference type="RefSeq" id="WP_004780855.1">
    <property type="nucleotide sequence ID" value="NZ_KB849398.1"/>
</dbReference>
<accession>N8VKC6</accession>
<evidence type="ECO:0000313" key="2">
    <source>
        <dbReference type="Proteomes" id="UP000013070"/>
    </source>
</evidence>
<dbReference type="PATRIC" id="fig|1217710.3.peg.572"/>
<dbReference type="EMBL" id="APPE01000031">
    <property type="protein sequence ID" value="ENV00372.1"/>
    <property type="molecule type" value="Genomic_DNA"/>
</dbReference>
<dbReference type="HOGENOM" id="CLU_494904_0_0_6"/>
<evidence type="ECO:0000313" key="1">
    <source>
        <dbReference type="EMBL" id="ENV00372.1"/>
    </source>
</evidence>
<sequence length="550" mass="59055">MPARQYNKQSTIKVDSFLNALKDNVQTNGTFDSAGATSFVNEALSRNEVQVPEALQGVLDSVSDAEANDIVRAIYDGANAYEREHGQAMPADVLEQALHSAYSTTPEGQRIALDATGSSLESAQAYQSNRALVAILATTTEAIPFVHYLPADIKSNQAKLAILEHTTGSKAGSYPEGGLLDGAHSGERFISSARDHVLTHGENGALTGKITAIQATPDTCDPQGTAVKLVRGSTIIYVNGLKVAQEVSSSRSANSPISGTVTIGSTLHAISGSVNTDNGEISIVATPALPTTVEVLAEGFIDYERQEDLTPTIITGVETFDLFANSWRAVTRQSIDSRTQMANELGLDSHSEGIIAIQAQFANERHYDVLRKARRVAVCNRETFDFNWTNAGEFKVRSDIWRDFSGVLGAVSQKMALLTMNHGVTHLYVGEKVAAQMQGLPNDIWQSSGITARAGIYRVGKLFGKYDVYYTPRGVHEEQESAEILCVGQATDVTRNAFILGDAVAPTVLPLAMNSDLKTGAAYYARNFTAVNPHKHSAQGAALITVTNLF</sequence>
<name>N8VKC6_9GAMM</name>
<dbReference type="AlphaFoldDB" id="N8VKC6"/>
<reference evidence="1 2" key="1">
    <citation type="submission" date="2013-02" db="EMBL/GenBank/DDBJ databases">
        <title>The Genome Sequence of Acinetobacter sp. NIPH 899.</title>
        <authorList>
            <consortium name="The Broad Institute Genome Sequencing Platform"/>
            <consortium name="The Broad Institute Genome Sequencing Center for Infectious Disease"/>
            <person name="Cerqueira G."/>
            <person name="Feldgarden M."/>
            <person name="Courvalin P."/>
            <person name="Perichon B."/>
            <person name="Grillot-Courvalin C."/>
            <person name="Clermont D."/>
            <person name="Rocha E."/>
            <person name="Yoon E.-J."/>
            <person name="Nemec A."/>
            <person name="Walker B."/>
            <person name="Young S.K."/>
            <person name="Zeng Q."/>
            <person name="Gargeya S."/>
            <person name="Fitzgerald M."/>
            <person name="Haas B."/>
            <person name="Abouelleil A."/>
            <person name="Alvarado L."/>
            <person name="Arachchi H.M."/>
            <person name="Berlin A.M."/>
            <person name="Chapman S.B."/>
            <person name="Dewar J."/>
            <person name="Goldberg J."/>
            <person name="Griggs A."/>
            <person name="Gujja S."/>
            <person name="Hansen M."/>
            <person name="Howarth C."/>
            <person name="Imamovic A."/>
            <person name="Larimer J."/>
            <person name="McCowan C."/>
            <person name="Murphy C."/>
            <person name="Neiman D."/>
            <person name="Pearson M."/>
            <person name="Priest M."/>
            <person name="Roberts A."/>
            <person name="Saif S."/>
            <person name="Shea T."/>
            <person name="Sisk P."/>
            <person name="Sykes S."/>
            <person name="Wortman J."/>
            <person name="Nusbaum C."/>
            <person name="Birren B."/>
        </authorList>
    </citation>
    <scope>NUCLEOTIDE SEQUENCE [LARGE SCALE GENOMIC DNA]</scope>
    <source>
        <strain evidence="1 2">NIPH 899</strain>
    </source>
</reference>
<keyword evidence="2" id="KW-1185">Reference proteome</keyword>
<protein>
    <recommendedName>
        <fullName evidence="3">Major capsid protein</fullName>
    </recommendedName>
</protein>
<gene>
    <name evidence="1" type="ORF">F969_00603</name>
</gene>
<dbReference type="eggNOG" id="ENOG5030YCV">
    <property type="taxonomic scope" value="Bacteria"/>
</dbReference>
<evidence type="ECO:0008006" key="3">
    <source>
        <dbReference type="Google" id="ProtNLM"/>
    </source>
</evidence>
<dbReference type="Proteomes" id="UP000013070">
    <property type="component" value="Unassembled WGS sequence"/>
</dbReference>
<organism evidence="1 2">
    <name type="scientific">Acinetobacter variabilis</name>
    <dbReference type="NCBI Taxonomy" id="70346"/>
    <lineage>
        <taxon>Bacteria</taxon>
        <taxon>Pseudomonadati</taxon>
        <taxon>Pseudomonadota</taxon>
        <taxon>Gammaproteobacteria</taxon>
        <taxon>Moraxellales</taxon>
        <taxon>Moraxellaceae</taxon>
        <taxon>Acinetobacter</taxon>
    </lineage>
</organism>
<comment type="caution">
    <text evidence="1">The sequence shown here is derived from an EMBL/GenBank/DDBJ whole genome shotgun (WGS) entry which is preliminary data.</text>
</comment>
<proteinExistence type="predicted"/>